<dbReference type="Proteomes" id="UP000290204">
    <property type="component" value="Unassembled WGS sequence"/>
</dbReference>
<feature type="signal peptide" evidence="1">
    <location>
        <begin position="1"/>
        <end position="23"/>
    </location>
</feature>
<sequence>MRKQFVHWLFFCLALVSAGVVEAQTKDFTLKLDNYRGDVQWEQSYDKITWTNITGASTANFTTQPSKTTYYRAKITEQGCSPIYSGVKAAFIQDKAIISARLITGKIVLPSGSVINPESLTAFSTLDSCKIRQDSSFELLIADTIKENLLFAVDGKGDILMLGYFIGSQTQYLITTESTGIALLMIYPFQKPIATEKKPTLINQFKSDTSFQKLQDEINKVIKGSGKLFSETNKDLADASLVLLKRDYNKIRLRNAEGKPQFRITGSTVAVDNLGSYTFVGGIYKMPENINVKPFMVAGSILYNSSFLKYGRPAEYKLDKDDMDFIRTFDLSSFGYQNTKYEIRLRSGLAFDNSDEDKLALDENTYELTMTLFELISPDISNITNNDCRSAVISSLKSHISSAVALNPKTNLIKDVYDPFLTETYTTLVDCNNDVNPFFKFFKYVFKVINLYKQLEGLEKVSFGYFDWVNGDKKRDYCSILYENKAVDCFIVKSQTSLKQEYFTGDSVKIEILTEADPKYYPYETGNPKSVDFYWIDLKGGGGFERVPSGPVYQGKTNLSGKASINWFMPCTAGEVKAGVTFGISHPYTPPDNLFATKTVIPDLITVSSNNEQVGSPSKDLEYPLFIFVKYGNGLTDILPKSYYSVSWKNIKGTGSVRETSPDNISYYWKLGPEEGEQVMEATITAKYCNWPIKSNVIIFKATTALDTLAILQSQTWKSTEALWMNFQLGAWNDFSDDVGPCGTISYQMVFEEIYTTFVPSGDFKWSFKGSYKGDSLVNDSTCQIVRVEWNNKTEAIPLAWKWEYIPSLKIVRVTNTDDDDALDLVKGENFDFQIISLTETEIEILGTMPYSGAVTRLKLRPK</sequence>
<comment type="caution">
    <text evidence="2">The sequence shown here is derived from an EMBL/GenBank/DDBJ whole genome shotgun (WGS) entry which is preliminary data.</text>
</comment>
<proteinExistence type="predicted"/>
<keyword evidence="1" id="KW-0732">Signal</keyword>
<evidence type="ECO:0000313" key="2">
    <source>
        <dbReference type="EMBL" id="RXK61782.1"/>
    </source>
</evidence>
<evidence type="ECO:0000313" key="3">
    <source>
        <dbReference type="Proteomes" id="UP000290204"/>
    </source>
</evidence>
<feature type="chain" id="PRO_5020762060" evidence="1">
    <location>
        <begin position="24"/>
        <end position="863"/>
    </location>
</feature>
<reference evidence="2 3" key="1">
    <citation type="submission" date="2019-01" db="EMBL/GenBank/DDBJ databases">
        <title>Lacibacter sp. strain TTM-7.</title>
        <authorList>
            <person name="Chen W.-M."/>
        </authorList>
    </citation>
    <scope>NUCLEOTIDE SEQUENCE [LARGE SCALE GENOMIC DNA]</scope>
    <source>
        <strain evidence="2 3">TTM-7</strain>
    </source>
</reference>
<name>A0A4V1M7W6_9BACT</name>
<protein>
    <submittedName>
        <fullName evidence="2">Uncharacterized protein</fullName>
    </submittedName>
</protein>
<dbReference type="RefSeq" id="WP_129129154.1">
    <property type="nucleotide sequence ID" value="NZ_SDHW01000001.1"/>
</dbReference>
<keyword evidence="3" id="KW-1185">Reference proteome</keyword>
<evidence type="ECO:0000256" key="1">
    <source>
        <dbReference type="SAM" id="SignalP"/>
    </source>
</evidence>
<accession>A0A4V1M7W6</accession>
<dbReference type="EMBL" id="SDHW01000001">
    <property type="protein sequence ID" value="RXK61782.1"/>
    <property type="molecule type" value="Genomic_DNA"/>
</dbReference>
<dbReference type="OrthoDB" id="1490335at2"/>
<dbReference type="AlphaFoldDB" id="A0A4V1M7W6"/>
<gene>
    <name evidence="2" type="ORF">ESA94_01865</name>
</gene>
<organism evidence="2 3">
    <name type="scientific">Lacibacter luteus</name>
    <dbReference type="NCBI Taxonomy" id="2508719"/>
    <lineage>
        <taxon>Bacteria</taxon>
        <taxon>Pseudomonadati</taxon>
        <taxon>Bacteroidota</taxon>
        <taxon>Chitinophagia</taxon>
        <taxon>Chitinophagales</taxon>
        <taxon>Chitinophagaceae</taxon>
        <taxon>Lacibacter</taxon>
    </lineage>
</organism>